<evidence type="ECO:0000313" key="1">
    <source>
        <dbReference type="EMBL" id="TFY78725.1"/>
    </source>
</evidence>
<name>A0A4Y9ZVZ4_9AGAM</name>
<reference evidence="1 2" key="1">
    <citation type="submission" date="2019-02" db="EMBL/GenBank/DDBJ databases">
        <title>Genome sequencing of the rare red list fungi Hericium alpestre (H. flagellum).</title>
        <authorList>
            <person name="Buettner E."/>
            <person name="Kellner H."/>
        </authorList>
    </citation>
    <scope>NUCLEOTIDE SEQUENCE [LARGE SCALE GENOMIC DNA]</scope>
    <source>
        <strain evidence="1 2">DSM 108284</strain>
    </source>
</reference>
<comment type="caution">
    <text evidence="1">The sequence shown here is derived from an EMBL/GenBank/DDBJ whole genome shotgun (WGS) entry which is preliminary data.</text>
</comment>
<dbReference type="Proteomes" id="UP000298061">
    <property type="component" value="Unassembled WGS sequence"/>
</dbReference>
<accession>A0A4Y9ZVZ4</accession>
<organism evidence="1 2">
    <name type="scientific">Hericium alpestre</name>
    <dbReference type="NCBI Taxonomy" id="135208"/>
    <lineage>
        <taxon>Eukaryota</taxon>
        <taxon>Fungi</taxon>
        <taxon>Dikarya</taxon>
        <taxon>Basidiomycota</taxon>
        <taxon>Agaricomycotina</taxon>
        <taxon>Agaricomycetes</taxon>
        <taxon>Russulales</taxon>
        <taxon>Hericiaceae</taxon>
        <taxon>Hericium</taxon>
    </lineage>
</organism>
<dbReference type="STRING" id="135208.A0A4Y9ZVZ4"/>
<proteinExistence type="predicted"/>
<gene>
    <name evidence="1" type="ORF">EWM64_g5287</name>
</gene>
<keyword evidence="2" id="KW-1185">Reference proteome</keyword>
<dbReference type="OrthoDB" id="3063862at2759"/>
<sequence length="169" mass="18325">MERLEAWASAMLKGNTFATLTQPLRHKLFDISSKALSPVMARRMESQQTKGAPSAAAAPVFNFSIGSEVLSLFRPDMAASGVVAAPNSDSSDALVHPSRKLGPDMSLIDFCVMHNLGETVLDRFTKNGYKNTCSLKFVKISELKEMGFLLGEVAMLRDAVEGWSAALEV</sequence>
<dbReference type="AlphaFoldDB" id="A0A4Y9ZVZ4"/>
<dbReference type="EMBL" id="SFCI01000626">
    <property type="protein sequence ID" value="TFY78725.1"/>
    <property type="molecule type" value="Genomic_DNA"/>
</dbReference>
<evidence type="ECO:0000313" key="2">
    <source>
        <dbReference type="Proteomes" id="UP000298061"/>
    </source>
</evidence>
<protein>
    <submittedName>
        <fullName evidence="1">Uncharacterized protein</fullName>
    </submittedName>
</protein>